<keyword evidence="4 8" id="KW-0479">Metal-binding</keyword>
<evidence type="ECO:0000256" key="8">
    <source>
        <dbReference type="PIRSR" id="PIRSR602401-1"/>
    </source>
</evidence>
<evidence type="ECO:0000256" key="1">
    <source>
        <dbReference type="ARBA" id="ARBA00001971"/>
    </source>
</evidence>
<keyword evidence="7 9" id="KW-0503">Monooxygenase</keyword>
<proteinExistence type="inferred from homology"/>
<dbReference type="GO" id="GO:0020037">
    <property type="term" value="F:heme binding"/>
    <property type="evidence" value="ECO:0007669"/>
    <property type="project" value="InterPro"/>
</dbReference>
<dbReference type="PROSITE" id="PS00086">
    <property type="entry name" value="CYTOCHROME_P450"/>
    <property type="match status" value="1"/>
</dbReference>
<organism evidence="10 11">
    <name type="scientific">Aristolochia fimbriata</name>
    <name type="common">White veined hardy Dutchman's pipe vine</name>
    <dbReference type="NCBI Taxonomy" id="158543"/>
    <lineage>
        <taxon>Eukaryota</taxon>
        <taxon>Viridiplantae</taxon>
        <taxon>Streptophyta</taxon>
        <taxon>Embryophyta</taxon>
        <taxon>Tracheophyta</taxon>
        <taxon>Spermatophyta</taxon>
        <taxon>Magnoliopsida</taxon>
        <taxon>Magnoliidae</taxon>
        <taxon>Piperales</taxon>
        <taxon>Aristolochiaceae</taxon>
        <taxon>Aristolochia</taxon>
    </lineage>
</organism>
<evidence type="ECO:0008006" key="12">
    <source>
        <dbReference type="Google" id="ProtNLM"/>
    </source>
</evidence>
<keyword evidence="5 9" id="KW-0560">Oxidoreductase</keyword>
<comment type="similarity">
    <text evidence="2 9">Belongs to the cytochrome P450 family.</text>
</comment>
<evidence type="ECO:0000256" key="3">
    <source>
        <dbReference type="ARBA" id="ARBA00022617"/>
    </source>
</evidence>
<dbReference type="PRINTS" id="PR00463">
    <property type="entry name" value="EP450I"/>
</dbReference>
<dbReference type="GO" id="GO:0005506">
    <property type="term" value="F:iron ion binding"/>
    <property type="evidence" value="ECO:0007669"/>
    <property type="project" value="InterPro"/>
</dbReference>
<name>A0AAV7ECJ7_ARIFI</name>
<dbReference type="InterPro" id="IPR001128">
    <property type="entry name" value="Cyt_P450"/>
</dbReference>
<protein>
    <recommendedName>
        <fullName evidence="12">Cytochrome P450</fullName>
    </recommendedName>
</protein>
<dbReference type="PRINTS" id="PR00385">
    <property type="entry name" value="P450"/>
</dbReference>
<dbReference type="Proteomes" id="UP000825729">
    <property type="component" value="Unassembled WGS sequence"/>
</dbReference>
<evidence type="ECO:0000256" key="2">
    <source>
        <dbReference type="ARBA" id="ARBA00010617"/>
    </source>
</evidence>
<comment type="cofactor">
    <cofactor evidence="1 8">
        <name>heme</name>
        <dbReference type="ChEBI" id="CHEBI:30413"/>
    </cofactor>
</comment>
<dbReference type="InterPro" id="IPR017972">
    <property type="entry name" value="Cyt_P450_CS"/>
</dbReference>
<feature type="binding site" description="axial binding residue" evidence="8">
    <location>
        <position position="449"/>
    </location>
    <ligand>
        <name>heme</name>
        <dbReference type="ChEBI" id="CHEBI:30413"/>
    </ligand>
    <ligandPart>
        <name>Fe</name>
        <dbReference type="ChEBI" id="CHEBI:18248"/>
    </ligandPart>
</feature>
<evidence type="ECO:0000256" key="4">
    <source>
        <dbReference type="ARBA" id="ARBA00022723"/>
    </source>
</evidence>
<evidence type="ECO:0000313" key="11">
    <source>
        <dbReference type="Proteomes" id="UP000825729"/>
    </source>
</evidence>
<comment type="caution">
    <text evidence="10">The sequence shown here is derived from an EMBL/GenBank/DDBJ whole genome shotgun (WGS) entry which is preliminary data.</text>
</comment>
<dbReference type="InterPro" id="IPR036396">
    <property type="entry name" value="Cyt_P450_sf"/>
</dbReference>
<gene>
    <name evidence="10" type="ORF">H6P81_012698</name>
</gene>
<dbReference type="FunFam" id="1.10.630.10:FF:000011">
    <property type="entry name" value="Cytochrome P450 83B1"/>
    <property type="match status" value="1"/>
</dbReference>
<dbReference type="EMBL" id="JAINDJ010000005">
    <property type="protein sequence ID" value="KAG9446570.1"/>
    <property type="molecule type" value="Genomic_DNA"/>
</dbReference>
<reference evidence="10 11" key="1">
    <citation type="submission" date="2021-07" db="EMBL/GenBank/DDBJ databases">
        <title>The Aristolochia fimbriata genome: insights into angiosperm evolution, floral development and chemical biosynthesis.</title>
        <authorList>
            <person name="Jiao Y."/>
        </authorList>
    </citation>
    <scope>NUCLEOTIDE SEQUENCE [LARGE SCALE GENOMIC DNA]</scope>
    <source>
        <strain evidence="10">IBCAS-2021</strain>
        <tissue evidence="10">Leaf</tissue>
    </source>
</reference>
<dbReference type="Gene3D" id="1.10.630.10">
    <property type="entry name" value="Cytochrome P450"/>
    <property type="match status" value="1"/>
</dbReference>
<keyword evidence="3 8" id="KW-0349">Heme</keyword>
<dbReference type="PANTHER" id="PTHR47955">
    <property type="entry name" value="CYTOCHROME P450 FAMILY 71 PROTEIN"/>
    <property type="match status" value="1"/>
</dbReference>
<evidence type="ECO:0000256" key="5">
    <source>
        <dbReference type="ARBA" id="ARBA00023002"/>
    </source>
</evidence>
<dbReference type="AlphaFoldDB" id="A0AAV7ECJ7"/>
<dbReference type="InterPro" id="IPR002401">
    <property type="entry name" value="Cyt_P450_E_grp-I"/>
</dbReference>
<evidence type="ECO:0000256" key="6">
    <source>
        <dbReference type="ARBA" id="ARBA00023004"/>
    </source>
</evidence>
<dbReference type="CDD" id="cd11072">
    <property type="entry name" value="CYP71-like"/>
    <property type="match status" value="1"/>
</dbReference>
<dbReference type="GO" id="GO:0016705">
    <property type="term" value="F:oxidoreductase activity, acting on paired donors, with incorporation or reduction of molecular oxygen"/>
    <property type="evidence" value="ECO:0007669"/>
    <property type="project" value="InterPro"/>
</dbReference>
<evidence type="ECO:0000313" key="10">
    <source>
        <dbReference type="EMBL" id="KAG9446570.1"/>
    </source>
</evidence>
<keyword evidence="11" id="KW-1185">Reference proteome</keyword>
<dbReference type="PANTHER" id="PTHR47955:SF19">
    <property type="entry name" value="CYTOCHROME P450 71A9-LIKE ISOFORM X1"/>
    <property type="match status" value="1"/>
</dbReference>
<keyword evidence="6 8" id="KW-0408">Iron</keyword>
<sequence>MALVLIPFLFSASGFLLILLLLLVRFCNLDYIVRTKRGKYPPGPTQLPVIGSLHLLTNYDLLHRTLWLLSKKHGPLMYLKLGQVDAVVASSARMAREVMKSHDLEFSDRSTVLTQKKLTYDLRDVAFTSYGREWRELRKLCILELLSAKKMKFFRSLLDEMIDGMSCSISGSSSSVKSVNLTDRIKIFSTDLICRIAFGEGFKWEDEEEQGRFHRAFHETQALVGAFYVSDVLPWLGWIDTVTGLKSRLRKNFADMDHFYEKVIALHRDRINSGETGKEDFVDVLVRIVKELNLTRDHVKGILVDLLLGGADTSGVTLEWAMSELMRNPSTMKKVTEEIRGVVGNKGFKVEETHLPHLEYLHFVVKETLRLHPPGPFLIPRENKHHSQINGYDIFPKTTVIVNALAVALDPNSWDNPEEFKPERFKNTDKDFRGPEFQLLPFGAGRRGCPGMNFGLRTVELALANLLYAFDWELPPGMRKEDFSMEECYGIVLHRKVPLCLVPRKFKSSY</sequence>
<evidence type="ECO:0000256" key="7">
    <source>
        <dbReference type="ARBA" id="ARBA00023033"/>
    </source>
</evidence>
<evidence type="ECO:0000256" key="9">
    <source>
        <dbReference type="RuleBase" id="RU000461"/>
    </source>
</evidence>
<dbReference type="GO" id="GO:0004497">
    <property type="term" value="F:monooxygenase activity"/>
    <property type="evidence" value="ECO:0007669"/>
    <property type="project" value="UniProtKB-KW"/>
</dbReference>
<dbReference type="SUPFAM" id="SSF48264">
    <property type="entry name" value="Cytochrome P450"/>
    <property type="match status" value="1"/>
</dbReference>
<dbReference type="Pfam" id="PF00067">
    <property type="entry name" value="p450"/>
    <property type="match status" value="1"/>
</dbReference>
<accession>A0AAV7ECJ7</accession>